<accession>A0ABP9WBP9</accession>
<sequence length="131" mass="13401">MKKMLLFLVAGLGLASCAPVAQLAQPNEHATLTRENGSLVLANPGPDALTGDPSRAGDGPALTALGTGLTPDAAAATWCRTNAARTQFTCNLPNVPAGQQVRVTLAGTVLDAGVLAYRESVGARPVLVWLK</sequence>
<comment type="caution">
    <text evidence="2">The sequence shown here is derived from an EMBL/GenBank/DDBJ whole genome shotgun (WGS) entry which is preliminary data.</text>
</comment>
<feature type="signal peptide" evidence="1">
    <location>
        <begin position="1"/>
        <end position="23"/>
    </location>
</feature>
<evidence type="ECO:0000256" key="1">
    <source>
        <dbReference type="SAM" id="SignalP"/>
    </source>
</evidence>
<proteinExistence type="predicted"/>
<feature type="chain" id="PRO_5046022496" description="Lipoprotein" evidence="1">
    <location>
        <begin position="24"/>
        <end position="131"/>
    </location>
</feature>
<evidence type="ECO:0008006" key="4">
    <source>
        <dbReference type="Google" id="ProtNLM"/>
    </source>
</evidence>
<gene>
    <name evidence="2" type="ORF">Dcar01_03517</name>
</gene>
<dbReference type="PROSITE" id="PS51257">
    <property type="entry name" value="PROKAR_LIPOPROTEIN"/>
    <property type="match status" value="1"/>
</dbReference>
<reference evidence="2 3" key="1">
    <citation type="submission" date="2024-02" db="EMBL/GenBank/DDBJ databases">
        <title>Deinococcus carri NBRC 110142.</title>
        <authorList>
            <person name="Ichikawa N."/>
            <person name="Katano-Makiyama Y."/>
            <person name="Hidaka K."/>
        </authorList>
    </citation>
    <scope>NUCLEOTIDE SEQUENCE [LARGE SCALE GENOMIC DNA]</scope>
    <source>
        <strain evidence="2 3">NBRC 110142</strain>
    </source>
</reference>
<keyword evidence="3" id="KW-1185">Reference proteome</keyword>
<organism evidence="2 3">
    <name type="scientific">Deinococcus carri</name>
    <dbReference type="NCBI Taxonomy" id="1211323"/>
    <lineage>
        <taxon>Bacteria</taxon>
        <taxon>Thermotogati</taxon>
        <taxon>Deinococcota</taxon>
        <taxon>Deinococci</taxon>
        <taxon>Deinococcales</taxon>
        <taxon>Deinococcaceae</taxon>
        <taxon>Deinococcus</taxon>
    </lineage>
</organism>
<evidence type="ECO:0000313" key="2">
    <source>
        <dbReference type="EMBL" id="GAA5514756.1"/>
    </source>
</evidence>
<keyword evidence="1" id="KW-0732">Signal</keyword>
<name>A0ABP9WBP9_9DEIO</name>
<evidence type="ECO:0000313" key="3">
    <source>
        <dbReference type="Proteomes" id="UP001401887"/>
    </source>
</evidence>
<dbReference type="Proteomes" id="UP001401887">
    <property type="component" value="Unassembled WGS sequence"/>
</dbReference>
<dbReference type="RefSeq" id="WP_345467852.1">
    <property type="nucleotide sequence ID" value="NZ_BAABRP010000024.1"/>
</dbReference>
<dbReference type="EMBL" id="BAABRP010000024">
    <property type="protein sequence ID" value="GAA5514756.1"/>
    <property type="molecule type" value="Genomic_DNA"/>
</dbReference>
<protein>
    <recommendedName>
        <fullName evidence="4">Lipoprotein</fullName>
    </recommendedName>
</protein>